<dbReference type="Gene3D" id="1.10.260.40">
    <property type="entry name" value="lambda repressor-like DNA-binding domains"/>
    <property type="match status" value="1"/>
</dbReference>
<dbReference type="AlphaFoldDB" id="A0A096A9Z3"/>
<name>A0A096A9Z3_9BACT</name>
<dbReference type="SUPFAM" id="SSF47413">
    <property type="entry name" value="lambda repressor-like DNA-binding domains"/>
    <property type="match status" value="1"/>
</dbReference>
<dbReference type="InterPro" id="IPR010982">
    <property type="entry name" value="Lambda_DNA-bd_dom_sf"/>
</dbReference>
<evidence type="ECO:0000313" key="2">
    <source>
        <dbReference type="Proteomes" id="UP000029525"/>
    </source>
</evidence>
<proteinExistence type="predicted"/>
<comment type="caution">
    <text evidence="1">The sequence shown here is derived from an EMBL/GenBank/DDBJ whole genome shotgun (WGS) entry which is preliminary data.</text>
</comment>
<gene>
    <name evidence="1" type="ORF">HMPREF0647_09190</name>
</gene>
<dbReference type="EMBL" id="JRNQ01000068">
    <property type="protein sequence ID" value="KGF43745.1"/>
    <property type="molecule type" value="Genomic_DNA"/>
</dbReference>
<dbReference type="GO" id="GO:0003677">
    <property type="term" value="F:DNA binding"/>
    <property type="evidence" value="ECO:0007669"/>
    <property type="project" value="InterPro"/>
</dbReference>
<protein>
    <submittedName>
        <fullName evidence="1">XRE family transcriptional regulator</fullName>
    </submittedName>
</protein>
<reference evidence="1 2" key="1">
    <citation type="submission" date="2014-07" db="EMBL/GenBank/DDBJ databases">
        <authorList>
            <person name="McCorrison J."/>
            <person name="Sanka R."/>
            <person name="Torralba M."/>
            <person name="Gillis M."/>
            <person name="Haft D.H."/>
            <person name="Methe B."/>
            <person name="Sutton G."/>
            <person name="Nelson K.E."/>
        </authorList>
    </citation>
    <scope>NUCLEOTIDE SEQUENCE [LARGE SCALE GENOMIC DNA]</scope>
    <source>
        <strain evidence="1 2">DNF00320</strain>
    </source>
</reference>
<sequence length="65" mass="7801">MKFTEYIKSLPNQRNEVIMDLTKLCRVNESTVYRWLRGDFVPDALKRKVISEYLNIPEKELWPNA</sequence>
<evidence type="ECO:0000313" key="1">
    <source>
        <dbReference type="EMBL" id="KGF43745.1"/>
    </source>
</evidence>
<organism evidence="1 2">
    <name type="scientific">Prevotella bivia DNF00320</name>
    <dbReference type="NCBI Taxonomy" id="1401068"/>
    <lineage>
        <taxon>Bacteria</taxon>
        <taxon>Pseudomonadati</taxon>
        <taxon>Bacteroidota</taxon>
        <taxon>Bacteroidia</taxon>
        <taxon>Bacteroidales</taxon>
        <taxon>Prevotellaceae</taxon>
        <taxon>Prevotella</taxon>
    </lineage>
</organism>
<accession>A0A096A9Z3</accession>
<dbReference type="Proteomes" id="UP000029525">
    <property type="component" value="Unassembled WGS sequence"/>
</dbReference>